<feature type="region of interest" description="Disordered" evidence="2">
    <location>
        <begin position="1"/>
        <end position="52"/>
    </location>
</feature>
<evidence type="ECO:0000313" key="3">
    <source>
        <dbReference type="EMBL" id="TFK30696.1"/>
    </source>
</evidence>
<reference evidence="3 4" key="1">
    <citation type="journal article" date="2019" name="Nat. Ecol. Evol.">
        <title>Megaphylogeny resolves global patterns of mushroom evolution.</title>
        <authorList>
            <person name="Varga T."/>
            <person name="Krizsan K."/>
            <person name="Foldi C."/>
            <person name="Dima B."/>
            <person name="Sanchez-Garcia M."/>
            <person name="Sanchez-Ramirez S."/>
            <person name="Szollosi G.J."/>
            <person name="Szarkandi J.G."/>
            <person name="Papp V."/>
            <person name="Albert L."/>
            <person name="Andreopoulos W."/>
            <person name="Angelini C."/>
            <person name="Antonin V."/>
            <person name="Barry K.W."/>
            <person name="Bougher N.L."/>
            <person name="Buchanan P."/>
            <person name="Buyck B."/>
            <person name="Bense V."/>
            <person name="Catcheside P."/>
            <person name="Chovatia M."/>
            <person name="Cooper J."/>
            <person name="Damon W."/>
            <person name="Desjardin D."/>
            <person name="Finy P."/>
            <person name="Geml J."/>
            <person name="Haridas S."/>
            <person name="Hughes K."/>
            <person name="Justo A."/>
            <person name="Karasinski D."/>
            <person name="Kautmanova I."/>
            <person name="Kiss B."/>
            <person name="Kocsube S."/>
            <person name="Kotiranta H."/>
            <person name="LaButti K.M."/>
            <person name="Lechner B.E."/>
            <person name="Liimatainen K."/>
            <person name="Lipzen A."/>
            <person name="Lukacs Z."/>
            <person name="Mihaltcheva S."/>
            <person name="Morgado L.N."/>
            <person name="Niskanen T."/>
            <person name="Noordeloos M.E."/>
            <person name="Ohm R.A."/>
            <person name="Ortiz-Santana B."/>
            <person name="Ovrebo C."/>
            <person name="Racz N."/>
            <person name="Riley R."/>
            <person name="Savchenko A."/>
            <person name="Shiryaev A."/>
            <person name="Soop K."/>
            <person name="Spirin V."/>
            <person name="Szebenyi C."/>
            <person name="Tomsovsky M."/>
            <person name="Tulloss R.E."/>
            <person name="Uehling J."/>
            <person name="Grigoriev I.V."/>
            <person name="Vagvolgyi C."/>
            <person name="Papp T."/>
            <person name="Martin F.M."/>
            <person name="Miettinen O."/>
            <person name="Hibbett D.S."/>
            <person name="Nagy L.G."/>
        </authorList>
    </citation>
    <scope>NUCLEOTIDE SEQUENCE [LARGE SCALE GENOMIC DNA]</scope>
    <source>
        <strain evidence="3 4">CBS 121175</strain>
    </source>
</reference>
<name>A0A5C3LFN2_COPMA</name>
<accession>A0A5C3LFN2</accession>
<feature type="coiled-coil region" evidence="1">
    <location>
        <begin position="360"/>
        <end position="387"/>
    </location>
</feature>
<evidence type="ECO:0000256" key="1">
    <source>
        <dbReference type="SAM" id="Coils"/>
    </source>
</evidence>
<dbReference type="Proteomes" id="UP000307440">
    <property type="component" value="Unassembled WGS sequence"/>
</dbReference>
<evidence type="ECO:0000256" key="2">
    <source>
        <dbReference type="SAM" id="MobiDB-lite"/>
    </source>
</evidence>
<feature type="compositionally biased region" description="Polar residues" evidence="2">
    <location>
        <begin position="227"/>
        <end position="241"/>
    </location>
</feature>
<dbReference type="AlphaFoldDB" id="A0A5C3LFN2"/>
<feature type="region of interest" description="Disordered" evidence="2">
    <location>
        <begin position="300"/>
        <end position="337"/>
    </location>
</feature>
<organism evidence="3 4">
    <name type="scientific">Coprinopsis marcescibilis</name>
    <name type="common">Agaric fungus</name>
    <name type="synonym">Psathyrella marcescibilis</name>
    <dbReference type="NCBI Taxonomy" id="230819"/>
    <lineage>
        <taxon>Eukaryota</taxon>
        <taxon>Fungi</taxon>
        <taxon>Dikarya</taxon>
        <taxon>Basidiomycota</taxon>
        <taxon>Agaricomycotina</taxon>
        <taxon>Agaricomycetes</taxon>
        <taxon>Agaricomycetidae</taxon>
        <taxon>Agaricales</taxon>
        <taxon>Agaricineae</taxon>
        <taxon>Psathyrellaceae</taxon>
        <taxon>Coprinopsis</taxon>
    </lineage>
</organism>
<feature type="compositionally biased region" description="Basic and acidic residues" evidence="2">
    <location>
        <begin position="38"/>
        <end position="51"/>
    </location>
</feature>
<feature type="region of interest" description="Disordered" evidence="2">
    <location>
        <begin position="479"/>
        <end position="500"/>
    </location>
</feature>
<sequence length="705" mass="75411">MARATRSTAALQQQPQPQLQRKRKRPSSPSQIHASKQHKPDDYDDIHHPDTPDIFLQEQDAQKILDVLELSDTQGLLDRVFPSANGPDALVSLRTLLKHPAQHPLPTVKAAVNNLRPISSLPRSRPSPAASQQHNFANLALSLIEQASLNAISAPLDVESILELVPEDDNSPSKSPATGLKRRYALVQHLPQGDYWTSLSSDAPSSTLKQLLTGHAELVAILPSSSSTSLDTVPTLGSISSRPLGPTKKIAGQRRVTTGGFLDYGPFASFAPSFDQNGEVVGQRQLAEVIYQKELKKRVAEENRREQREGSGSVTAVGGDVVMNGTTSAPDPAQPSTNLHELEGLLPPEDIEAIKEALGSLELENAVQELLERNQRALQRLEELQWKRFSEGGANFTAVEEGSEEWETATHIMESLAALTSLRPRTSEQDGPSLVPPSSVLRKLHASLALEPSPGWYGNLPGARAVAFHDDSTIKVKPPTATSASVTPAPAATPAASIPPSANTAAYPNYGYTYGTPSQQQPYRPATYAAYKPGQAPAGYYQQYPGQQQSYYNQQNYAGTSNQQPYGATSAQQPQAYAAAYQGWYAQYQQNAAAGAKGAATPAANTASYGSYYNANAAVNGTPGNRTPAVANTVATKSAVGTPQAIGTWPAYQAQSVAPTLPSHLRTSQQAATAYQNQVAGYYQAAAYQAQQAQGQTATPTSPAR</sequence>
<keyword evidence="1" id="KW-0175">Coiled coil</keyword>
<evidence type="ECO:0000313" key="4">
    <source>
        <dbReference type="Proteomes" id="UP000307440"/>
    </source>
</evidence>
<dbReference type="OrthoDB" id="21648at2759"/>
<keyword evidence="4" id="KW-1185">Reference proteome</keyword>
<feature type="region of interest" description="Disordered" evidence="2">
    <location>
        <begin position="227"/>
        <end position="247"/>
    </location>
</feature>
<protein>
    <submittedName>
        <fullName evidence="3">Uncharacterized protein</fullName>
    </submittedName>
</protein>
<feature type="compositionally biased region" description="Polar residues" evidence="2">
    <location>
        <begin position="1"/>
        <end position="10"/>
    </location>
</feature>
<feature type="compositionally biased region" description="Basic and acidic residues" evidence="2">
    <location>
        <begin position="300"/>
        <end position="309"/>
    </location>
</feature>
<dbReference type="STRING" id="230819.A0A5C3LFN2"/>
<dbReference type="EMBL" id="ML210146">
    <property type="protein sequence ID" value="TFK30696.1"/>
    <property type="molecule type" value="Genomic_DNA"/>
</dbReference>
<proteinExistence type="predicted"/>
<feature type="compositionally biased region" description="Polar residues" evidence="2">
    <location>
        <begin position="324"/>
        <end position="337"/>
    </location>
</feature>
<gene>
    <name evidence="3" type="ORF">FA15DRAFT_751704</name>
</gene>